<dbReference type="InterPro" id="IPR006638">
    <property type="entry name" value="Elp3/MiaA/NifB-like_rSAM"/>
</dbReference>
<dbReference type="SFLD" id="SFLDG01091">
    <property type="entry name" value="uncharacterized_CHP01210-like"/>
    <property type="match status" value="1"/>
</dbReference>
<dbReference type="InterPro" id="IPR032432">
    <property type="entry name" value="Radical_SAM_C"/>
</dbReference>
<dbReference type="SFLD" id="SFLDS00029">
    <property type="entry name" value="Radical_SAM"/>
    <property type="match status" value="1"/>
</dbReference>
<evidence type="ECO:0000256" key="6">
    <source>
        <dbReference type="ARBA" id="ARBA00023014"/>
    </source>
</evidence>
<dbReference type="EMBL" id="CYYC01000047">
    <property type="protein sequence ID" value="CUN18450.1"/>
    <property type="molecule type" value="Genomic_DNA"/>
</dbReference>
<dbReference type="GO" id="GO:0046872">
    <property type="term" value="F:metal ion binding"/>
    <property type="evidence" value="ECO:0007669"/>
    <property type="project" value="UniProtKB-KW"/>
</dbReference>
<evidence type="ECO:0000259" key="7">
    <source>
        <dbReference type="PROSITE" id="PS51918"/>
    </source>
</evidence>
<dbReference type="EMBL" id="QRQO01000025">
    <property type="protein sequence ID" value="RHN12546.1"/>
    <property type="molecule type" value="Genomic_DNA"/>
</dbReference>
<keyword evidence="2" id="KW-0004">4Fe-4S</keyword>
<keyword evidence="4" id="KW-0479">Metal-binding</keyword>
<gene>
    <name evidence="12" type="ORF">DW068_16030</name>
    <name evidence="11" type="ORF">DW972_13480</name>
    <name evidence="13" type="ORF">DWZ29_09735</name>
    <name evidence="10" type="ORF">DXD91_14415</name>
    <name evidence="9" type="ORF">ERS852450_02785</name>
    <name evidence="8" type="ORF">ERS852578_02729</name>
</gene>
<dbReference type="EMBL" id="QSEP01000129">
    <property type="protein sequence ID" value="RGZ78415.1"/>
    <property type="molecule type" value="Genomic_DNA"/>
</dbReference>
<dbReference type="EMBL" id="QRNJ01000097">
    <property type="protein sequence ID" value="RHK33075.1"/>
    <property type="molecule type" value="Genomic_DNA"/>
</dbReference>
<dbReference type="InterPro" id="IPR023404">
    <property type="entry name" value="rSAM_horseshoe"/>
</dbReference>
<dbReference type="OrthoDB" id="9801689at2"/>
<feature type="domain" description="Radical SAM core" evidence="7">
    <location>
        <begin position="14"/>
        <end position="259"/>
    </location>
</feature>
<dbReference type="Gene3D" id="3.80.30.20">
    <property type="entry name" value="tm_1862 like domain"/>
    <property type="match status" value="1"/>
</dbReference>
<dbReference type="Proteomes" id="UP000283700">
    <property type="component" value="Unassembled WGS sequence"/>
</dbReference>
<dbReference type="InterPro" id="IPR058240">
    <property type="entry name" value="rSAM_sf"/>
</dbReference>
<evidence type="ECO:0000313" key="13">
    <source>
        <dbReference type="EMBL" id="RHN12546.1"/>
    </source>
</evidence>
<dbReference type="Proteomes" id="UP000286561">
    <property type="component" value="Unassembled WGS sequence"/>
</dbReference>
<dbReference type="EMBL" id="CYZL01000034">
    <property type="protein sequence ID" value="CUO97635.1"/>
    <property type="molecule type" value="Genomic_DNA"/>
</dbReference>
<sequence length="306" mass="34652">MERYYSYSRFIKEYFGEKLYKICIDGGFTCPNRDGTLATGGCIFCSEGGSGEFTENASLSVSEQIHLGKSQTSRKYQGEHYIAYFQAFTNTYAPVDRLRALYEEAITAPEIVALSIGTRPDCITPEILDLLEELNKRKPVFIEMGLQTSHDSTASFLNRAYPTETFTKTCHALAEAGIRVTAHIILGLPGETLDMELDTIRYLNTLPVSGIKISMLYVLKNTVLASYYEQHPFHILTMEEYINHLIICLSQLRKDIVIERMTGDGPKDLLIVPKWIGHKRLVLNTIHKEMKQRNFTQGGSLCQKNL</sequence>
<name>A0A174JKD9_9FIRM</name>
<proteinExistence type="predicted"/>
<evidence type="ECO:0000313" key="11">
    <source>
        <dbReference type="EMBL" id="RGZ78415.1"/>
    </source>
</evidence>
<dbReference type="InterPro" id="IPR005911">
    <property type="entry name" value="YhcC-like"/>
</dbReference>
<accession>A0A174JKD9</accession>
<dbReference type="PROSITE" id="PS51918">
    <property type="entry name" value="RADICAL_SAM"/>
    <property type="match status" value="1"/>
</dbReference>
<evidence type="ECO:0000313" key="19">
    <source>
        <dbReference type="Proteomes" id="UP000286561"/>
    </source>
</evidence>
<evidence type="ECO:0000313" key="12">
    <source>
        <dbReference type="EMBL" id="RHK33075.1"/>
    </source>
</evidence>
<evidence type="ECO:0000256" key="2">
    <source>
        <dbReference type="ARBA" id="ARBA00022485"/>
    </source>
</evidence>
<dbReference type="SUPFAM" id="SSF102114">
    <property type="entry name" value="Radical SAM enzymes"/>
    <property type="match status" value="1"/>
</dbReference>
<dbReference type="Proteomes" id="UP000283497">
    <property type="component" value="Unassembled WGS sequence"/>
</dbReference>
<dbReference type="GO" id="GO:0051539">
    <property type="term" value="F:4 iron, 4 sulfur cluster binding"/>
    <property type="evidence" value="ECO:0007669"/>
    <property type="project" value="UniProtKB-KW"/>
</dbReference>
<evidence type="ECO:0000256" key="5">
    <source>
        <dbReference type="ARBA" id="ARBA00023004"/>
    </source>
</evidence>
<evidence type="ECO:0000313" key="10">
    <source>
        <dbReference type="EMBL" id="RGI78294.1"/>
    </source>
</evidence>
<evidence type="ECO:0000256" key="4">
    <source>
        <dbReference type="ARBA" id="ARBA00022723"/>
    </source>
</evidence>
<dbReference type="RefSeq" id="WP_022170634.1">
    <property type="nucleotide sequence ID" value="NZ_BLYK01000032.1"/>
</dbReference>
<dbReference type="SFLD" id="SFLDG01086">
    <property type="entry name" value="elongater_protein-like"/>
    <property type="match status" value="1"/>
</dbReference>
<evidence type="ECO:0000256" key="1">
    <source>
        <dbReference type="ARBA" id="ARBA00001966"/>
    </source>
</evidence>
<keyword evidence="6" id="KW-0411">Iron-sulfur</keyword>
<dbReference type="Proteomes" id="UP000262524">
    <property type="component" value="Unassembled WGS sequence"/>
</dbReference>
<keyword evidence="5" id="KW-0408">Iron</keyword>
<reference evidence="16 17" key="2">
    <citation type="submission" date="2018-08" db="EMBL/GenBank/DDBJ databases">
        <title>A genome reference for cultivated species of the human gut microbiota.</title>
        <authorList>
            <person name="Zou Y."/>
            <person name="Xue W."/>
            <person name="Luo G."/>
        </authorList>
    </citation>
    <scope>NUCLEOTIDE SEQUENCE [LARGE SCALE GENOMIC DNA]</scope>
    <source>
        <strain evidence="13 18">AF31-17AC</strain>
        <strain evidence="12 17">AF45-14BH</strain>
        <strain evidence="11 19">AM48-23BH</strain>
        <strain evidence="10 16">TM10-1AC</strain>
    </source>
</reference>
<dbReference type="PANTHER" id="PTHR11135:SF1">
    <property type="entry name" value="PROTEIN YHCC"/>
    <property type="match status" value="1"/>
</dbReference>
<evidence type="ECO:0000313" key="14">
    <source>
        <dbReference type="Proteomes" id="UP000095390"/>
    </source>
</evidence>
<evidence type="ECO:0000313" key="9">
    <source>
        <dbReference type="EMBL" id="CUO97635.1"/>
    </source>
</evidence>
<keyword evidence="3" id="KW-0949">S-adenosyl-L-methionine</keyword>
<evidence type="ECO:0000256" key="3">
    <source>
        <dbReference type="ARBA" id="ARBA00022691"/>
    </source>
</evidence>
<evidence type="ECO:0000313" key="15">
    <source>
        <dbReference type="Proteomes" id="UP000095679"/>
    </source>
</evidence>
<dbReference type="Pfam" id="PF04055">
    <property type="entry name" value="Radical_SAM"/>
    <property type="match status" value="1"/>
</dbReference>
<dbReference type="InterPro" id="IPR007197">
    <property type="entry name" value="rSAM"/>
</dbReference>
<dbReference type="Proteomes" id="UP000095390">
    <property type="component" value="Unassembled WGS sequence"/>
</dbReference>
<dbReference type="Pfam" id="PF16199">
    <property type="entry name" value="Radical_SAM_C"/>
    <property type="match status" value="1"/>
</dbReference>
<protein>
    <submittedName>
        <fullName evidence="9">Coproporphyrinogen III oxidase</fullName>
    </submittedName>
    <submittedName>
        <fullName evidence="10">TIGR01212 family radical SAM protein</fullName>
    </submittedName>
</protein>
<organism evidence="9 15">
    <name type="scientific">Anaerobutyricum hallii</name>
    <dbReference type="NCBI Taxonomy" id="39488"/>
    <lineage>
        <taxon>Bacteria</taxon>
        <taxon>Bacillati</taxon>
        <taxon>Bacillota</taxon>
        <taxon>Clostridia</taxon>
        <taxon>Lachnospirales</taxon>
        <taxon>Lachnospiraceae</taxon>
        <taxon>Anaerobutyricum</taxon>
    </lineage>
</organism>
<dbReference type="InterPro" id="IPR039661">
    <property type="entry name" value="ELP3"/>
</dbReference>
<dbReference type="AlphaFoldDB" id="A0A174JKD9"/>
<evidence type="ECO:0000313" key="17">
    <source>
        <dbReference type="Proteomes" id="UP000283497"/>
    </source>
</evidence>
<dbReference type="SMART" id="SM00729">
    <property type="entry name" value="Elp3"/>
    <property type="match status" value="1"/>
</dbReference>
<evidence type="ECO:0000313" key="8">
    <source>
        <dbReference type="EMBL" id="CUN18450.1"/>
    </source>
</evidence>
<reference evidence="14 15" key="1">
    <citation type="submission" date="2015-09" db="EMBL/GenBank/DDBJ databases">
        <authorList>
            <consortium name="Pathogen Informatics"/>
        </authorList>
    </citation>
    <scope>NUCLEOTIDE SEQUENCE [LARGE SCALE GENOMIC DNA]</scope>
    <source>
        <strain evidence="9 15">2789STDY5834835</strain>
        <strain evidence="8 14">2789STDY5834966</strain>
    </source>
</reference>
<comment type="cofactor">
    <cofactor evidence="1">
        <name>[4Fe-4S] cluster</name>
        <dbReference type="ChEBI" id="CHEBI:49883"/>
    </cofactor>
</comment>
<evidence type="ECO:0000313" key="18">
    <source>
        <dbReference type="Proteomes" id="UP000283700"/>
    </source>
</evidence>
<dbReference type="Proteomes" id="UP000095679">
    <property type="component" value="Unassembled WGS sequence"/>
</dbReference>
<dbReference type="EMBL" id="QSOE01000156">
    <property type="protein sequence ID" value="RGI78294.1"/>
    <property type="molecule type" value="Genomic_DNA"/>
</dbReference>
<evidence type="ECO:0000313" key="16">
    <source>
        <dbReference type="Proteomes" id="UP000262524"/>
    </source>
</evidence>
<dbReference type="NCBIfam" id="TIGR01212">
    <property type="entry name" value="TIGR01212 family radical SAM protein"/>
    <property type="match status" value="1"/>
</dbReference>
<dbReference type="PANTHER" id="PTHR11135">
    <property type="entry name" value="HISTONE ACETYLTRANSFERASE-RELATED"/>
    <property type="match status" value="1"/>
</dbReference>
<dbReference type="GO" id="GO:0003824">
    <property type="term" value="F:catalytic activity"/>
    <property type="evidence" value="ECO:0007669"/>
    <property type="project" value="InterPro"/>
</dbReference>